<feature type="non-terminal residue" evidence="2">
    <location>
        <position position="2070"/>
    </location>
</feature>
<keyword evidence="3" id="KW-1185">Reference proteome</keyword>
<sequence>VRRLGAEARQRKLAQATPSTYQLALSHRNAKLVVPASALQDFQRPKLPLVSSKLLDWVQQAKGRMSVPQQPHVMGPVAKDYFAGALVGARETLQQKATRLGVTRWKLETELQRLAVSCWFLDRIMRRSFMAACAYRADPNRKVEMVVDAVCYDETPMPARVKDSQVRKCPSKRDRDGQHIVKSSTLLPDKSSTSTVKLLQTVSTWGVILSARLPCGVLQRVAVVGKSTNHLQSMRTTSAECTEQALREGECATMAESSAESPVRLVMTDRHGANFAAERSMRIQRGATWSCLHIGCEVHKSFGCHKRALHPMEGSVSGLINLSLSLATAGSMAEFRTCLRDIIKDRLRFEVGAAGADAECYRRLAAEIPVAPPMTVNEQLEVLSAMLQQQLVEGLMQMAACGRDFRVLVAARCELEARALANFWVLMTNSTLWSLVPEEDMTNKVRATAFIMISKAAASMDRELTRPHTGFPWRLFSLIENPGLAADIACTPRCVMDPWSARFCDENDLSDPKTKAKLILLALLVFSDTSQVEVGHSHIRRWIKSRVQTHSIDVEGLSSRWMSKLFKQDCQGQGATPDGGATASAAGNAQQPEKKKSSGGAWRAYVRMQRSNDLAVIGAQYRSLDPDSEEMQQCRRLGAEATRNAQAGVPANETSFGPRAADVDKIVKSRNISQRLQNLKGVEDYNDQIEQLLDEAANLELSPADAAARARRLDRLRVESERKQERDDANAIAKYSTENVEHVVKKVVQQHPRIAEHSAHFSLQAPVYGMPVLEFKMASLAQQADELKCWAEEQMAKHKGNMETTLCSAWSHLHTLLRGGRIVVKFISTPMGADQDLLDFWGGANEIFFHISDNMFRPYVFEMQRMLPTTEAESIQAGVGDDEIALKATCQIGSLFEALSAPILDLETHDIQCEFFSVCMHSRRLTEITPKLVLVQGPLAIVDAPPDDDHPGDDGDEVGGEAEGGVEPDEAEAIVSEGDPWDDPEDILAAGGIDVDDFGAAGEGEDAKVSDKLYTHPEDSSYAVHGCESCIEWAGNTYPLLDFSEVCKQNSDDPVFADEVTEGFEVHASGGDKAPYMMAAGSETRIKIQVVEEMPAMTSSQVVTGFGKTPKQLSLKSVECYTRHGVEELYPMQLGEVQPRTIRFVSEATDYATRNYMKEGKAQFEDHAERLLKQIVDAGGSASTSTLGRVPTLQEVSDRAIKKGGYACVYNLLGARREQPAADGAVRDRSGRRADDPHPHTPLASLPGSPHGVHLALEDGSVTATSGAGEPIDSPPTIRDGDGPSSPLTPASIQDRPLKRARVEDHPGLGETPAPNASSQNPTDGLQSGTPEFWIAKISIVQVLRGAKLGKEAYQLEQLLPKVPAGKAPMIRAHLELFRIAKEVANHTLKGADRDAALAKLEKNKVKLPSEIQLKLVSAALDACFDSWNPDERPFKDMTSFSRTLSVWADGTTRPDFASRSPTLISCDLSAEGVADYFSEQVVVTRLIPMLLQGAPKEHQARSFMEGITIMYELPEDVTVSNEVAAALLTTTRIFTAVLALSNKTISEDFGIQVLDDMVKLEDCGSKGGAQRDEWVQVGQALTQAPHWLEMLTEACRNVKALKQHAPSVSKDMRLAKKLGGYEIGNFLNEAEGLLHRLPYYVASVGSEAVDELDGHIGKQLQERAALELEAKTESMSDSDRQSYYNNLLSLKKMMTNAATILRNGEHFHRIVCDLKAKALHADKESKMKVLFDRLSDFVDGSSQELHVLTECLRECNDCNDMGLKEKAVDVWQMIFERPTVQDLTSASLAEEVTLLGLLANVLHPTEEKAPMKIASELMRHGMQLRTALGALKGQDPMTDAIIKNDPHESKTNKVIDAMQRYTSAVTKHPSKDPLVQRVKDIVAVTSDEADRLTEQLAVARLEEMKVSVATMSTKLFEAVDAEASVRTWMTNAAGAENWEDTMKLADGDFIQLPGRRWLQDIDKIHEALDKYADKAASWNLKVDSDFGERVKGPLLEKSWANLKASCGPSLAGKATAGSLGGHPGGRSGAAPAAKACSARDVLGGAPELARGAGTRGDLHPRPQAELPAR</sequence>
<organism evidence="2 3">
    <name type="scientific">Prorocentrum cordatum</name>
    <dbReference type="NCBI Taxonomy" id="2364126"/>
    <lineage>
        <taxon>Eukaryota</taxon>
        <taxon>Sar</taxon>
        <taxon>Alveolata</taxon>
        <taxon>Dinophyceae</taxon>
        <taxon>Prorocentrales</taxon>
        <taxon>Prorocentraceae</taxon>
        <taxon>Prorocentrum</taxon>
    </lineage>
</organism>
<reference evidence="2" key="1">
    <citation type="submission" date="2023-10" db="EMBL/GenBank/DDBJ databases">
        <authorList>
            <person name="Chen Y."/>
            <person name="Shah S."/>
            <person name="Dougan E. K."/>
            <person name="Thang M."/>
            <person name="Chan C."/>
        </authorList>
    </citation>
    <scope>NUCLEOTIDE SEQUENCE [LARGE SCALE GENOMIC DNA]</scope>
</reference>
<comment type="caution">
    <text evidence="2">The sequence shown here is derived from an EMBL/GenBank/DDBJ whole genome shotgun (WGS) entry which is preliminary data.</text>
</comment>
<accession>A0ABN9RFU5</accession>
<feature type="region of interest" description="Disordered" evidence="1">
    <location>
        <begin position="569"/>
        <end position="601"/>
    </location>
</feature>
<feature type="region of interest" description="Disordered" evidence="1">
    <location>
        <begin position="942"/>
        <end position="989"/>
    </location>
</feature>
<feature type="compositionally biased region" description="Basic and acidic residues" evidence="1">
    <location>
        <begin position="2057"/>
        <end position="2070"/>
    </location>
</feature>
<evidence type="ECO:0000313" key="3">
    <source>
        <dbReference type="Proteomes" id="UP001189429"/>
    </source>
</evidence>
<feature type="region of interest" description="Disordered" evidence="1">
    <location>
        <begin position="1219"/>
        <end position="1328"/>
    </location>
</feature>
<dbReference type="Proteomes" id="UP001189429">
    <property type="component" value="Unassembled WGS sequence"/>
</dbReference>
<evidence type="ECO:0000313" key="2">
    <source>
        <dbReference type="EMBL" id="CAK0817921.1"/>
    </source>
</evidence>
<proteinExistence type="predicted"/>
<feature type="compositionally biased region" description="Polar residues" evidence="1">
    <location>
        <begin position="1315"/>
        <end position="1328"/>
    </location>
</feature>
<dbReference type="EMBL" id="CAUYUJ010006601">
    <property type="protein sequence ID" value="CAK0817921.1"/>
    <property type="molecule type" value="Genomic_DNA"/>
</dbReference>
<feature type="compositionally biased region" description="Basic and acidic residues" evidence="1">
    <location>
        <begin position="1296"/>
        <end position="1308"/>
    </location>
</feature>
<feature type="compositionally biased region" description="Basic and acidic residues" evidence="1">
    <location>
        <begin position="1219"/>
        <end position="1239"/>
    </location>
</feature>
<name>A0ABN9RFU5_9DINO</name>
<protein>
    <submittedName>
        <fullName evidence="2">Uncharacterized protein</fullName>
    </submittedName>
</protein>
<feature type="compositionally biased region" description="Acidic residues" evidence="1">
    <location>
        <begin position="954"/>
        <end position="972"/>
    </location>
</feature>
<gene>
    <name evidence="2" type="ORF">PCOR1329_LOCUS20362</name>
</gene>
<evidence type="ECO:0000256" key="1">
    <source>
        <dbReference type="SAM" id="MobiDB-lite"/>
    </source>
</evidence>
<feature type="non-terminal residue" evidence="2">
    <location>
        <position position="1"/>
    </location>
</feature>
<feature type="region of interest" description="Disordered" evidence="1">
    <location>
        <begin position="2047"/>
        <end position="2070"/>
    </location>
</feature>